<organism evidence="2 3">
    <name type="scientific">Thalictrum thalictroides</name>
    <name type="common">Rue-anemone</name>
    <name type="synonym">Anemone thalictroides</name>
    <dbReference type="NCBI Taxonomy" id="46969"/>
    <lineage>
        <taxon>Eukaryota</taxon>
        <taxon>Viridiplantae</taxon>
        <taxon>Streptophyta</taxon>
        <taxon>Embryophyta</taxon>
        <taxon>Tracheophyta</taxon>
        <taxon>Spermatophyta</taxon>
        <taxon>Magnoliopsida</taxon>
        <taxon>Ranunculales</taxon>
        <taxon>Ranunculaceae</taxon>
        <taxon>Thalictroideae</taxon>
        <taxon>Thalictrum</taxon>
    </lineage>
</organism>
<dbReference type="OrthoDB" id="1921870at2759"/>
<feature type="coiled-coil region" evidence="1">
    <location>
        <begin position="114"/>
        <end position="141"/>
    </location>
</feature>
<keyword evidence="1" id="KW-0175">Coiled coil</keyword>
<sequence length="162" mass="18560">MHYQDGKDWTDPTAEENYVRSTFVSIILYYIGIFAKPKISHLQLQEKMLQLRSQPPSDEGSSNVMLTDDEIADKVLGIRSGYVRGLGNCEVAPSRRLRVGSNHQEVEQLRRRRAEDAESHLDELRTTQAAHQRQIEQQQLTLELVLSQMRNNGTNVNLPTNE</sequence>
<comment type="caution">
    <text evidence="2">The sequence shown here is derived from an EMBL/GenBank/DDBJ whole genome shotgun (WGS) entry which is preliminary data.</text>
</comment>
<proteinExistence type="predicted"/>
<evidence type="ECO:0000313" key="3">
    <source>
        <dbReference type="Proteomes" id="UP000554482"/>
    </source>
</evidence>
<protein>
    <submittedName>
        <fullName evidence="2">Uncharacterized protein</fullName>
    </submittedName>
</protein>
<accession>A0A7J6XCA2</accession>
<name>A0A7J6XCA2_THATH</name>
<keyword evidence="3" id="KW-1185">Reference proteome</keyword>
<evidence type="ECO:0000313" key="2">
    <source>
        <dbReference type="EMBL" id="KAF5207421.1"/>
    </source>
</evidence>
<evidence type="ECO:0000256" key="1">
    <source>
        <dbReference type="SAM" id="Coils"/>
    </source>
</evidence>
<reference evidence="2 3" key="1">
    <citation type="submission" date="2020-06" db="EMBL/GenBank/DDBJ databases">
        <title>Transcriptomic and genomic resources for Thalictrum thalictroides and T. hernandezii: Facilitating candidate gene discovery in an emerging model plant lineage.</title>
        <authorList>
            <person name="Arias T."/>
            <person name="Riano-Pachon D.M."/>
            <person name="Di Stilio V.S."/>
        </authorList>
    </citation>
    <scope>NUCLEOTIDE SEQUENCE [LARGE SCALE GENOMIC DNA]</scope>
    <source>
        <strain evidence="3">cv. WT478/WT964</strain>
        <tissue evidence="2">Leaves</tissue>
    </source>
</reference>
<dbReference type="AlphaFoldDB" id="A0A7J6XCA2"/>
<dbReference type="EMBL" id="JABWDY010001440">
    <property type="protein sequence ID" value="KAF5207421.1"/>
    <property type="molecule type" value="Genomic_DNA"/>
</dbReference>
<gene>
    <name evidence="2" type="ORF">FRX31_002992</name>
</gene>
<dbReference type="Proteomes" id="UP000554482">
    <property type="component" value="Unassembled WGS sequence"/>
</dbReference>